<comment type="similarity">
    <text evidence="1">Belongs to the PrpD family.</text>
</comment>
<evidence type="ECO:0000313" key="3">
    <source>
        <dbReference type="EMBL" id="GAA3810327.1"/>
    </source>
</evidence>
<accession>A0ABP7I5Y8</accession>
<dbReference type="InterPro" id="IPR042188">
    <property type="entry name" value="MmgE/PrpD_sf_2"/>
</dbReference>
<feature type="domain" description="MmgE/PrpD N-terminal" evidence="2">
    <location>
        <begin position="45"/>
        <end position="177"/>
    </location>
</feature>
<dbReference type="InterPro" id="IPR045336">
    <property type="entry name" value="MmgE_PrpD_N"/>
</dbReference>
<dbReference type="InterPro" id="IPR005656">
    <property type="entry name" value="MmgE_PrpD"/>
</dbReference>
<dbReference type="InterPro" id="IPR042183">
    <property type="entry name" value="MmgE/PrpD_sf_1"/>
</dbReference>
<protein>
    <recommendedName>
        <fullName evidence="2">MmgE/PrpD N-terminal domain-containing protein</fullName>
    </recommendedName>
</protein>
<dbReference type="InterPro" id="IPR036148">
    <property type="entry name" value="MmgE/PrpD_sf"/>
</dbReference>
<keyword evidence="4" id="KW-1185">Reference proteome</keyword>
<gene>
    <name evidence="3" type="ORF">GCM10022403_050280</name>
</gene>
<dbReference type="EMBL" id="BAABDE010000020">
    <property type="protein sequence ID" value="GAA3810327.1"/>
    <property type="molecule type" value="Genomic_DNA"/>
</dbReference>
<dbReference type="SUPFAM" id="SSF103378">
    <property type="entry name" value="2-methylcitrate dehydratase PrpD"/>
    <property type="match status" value="1"/>
</dbReference>
<dbReference type="Proteomes" id="UP001501009">
    <property type="component" value="Unassembled WGS sequence"/>
</dbReference>
<evidence type="ECO:0000256" key="1">
    <source>
        <dbReference type="ARBA" id="ARBA00006174"/>
    </source>
</evidence>
<proteinExistence type="inferred from homology"/>
<dbReference type="Gene3D" id="1.10.4100.10">
    <property type="entry name" value="2-methylcitrate dehydratase PrpD"/>
    <property type="match status" value="1"/>
</dbReference>
<sequence>MAVQIFAEVLSAVRRAGNEPPGGPLTVARALAERALADTVTVAPADDPHTDTTTHISVVTVPAVLASVGDARAYLAGAGVMARLGAMLGRGHCAAGWQAMCTAGAPAAAVAAGPAFGLDVTGLATAMALAVPAAGGGQEAFGTHGKSLQVGFAADAGVRAARPARAGATADPRALDGRLERVGGTPGTDFPAVPAVPGGPAVKLFLCCYAMQRPIAALREVREVRDRVRGEVTAVTVSTPAGTVHPLIHDRPATVLGGKFSLPYAVAAVRRCAARTLVERVRADRLQGETSSLLDGRVSLRIDLADGSEVHTGLALPPGAPGRPLSDADLCAKAAACEPDVPALLDGLTWAGAAEVPQTHFPYFAHDPHSPNEGQEA</sequence>
<organism evidence="3 4">
    <name type="scientific">Streptomyces coacervatus</name>
    <dbReference type="NCBI Taxonomy" id="647381"/>
    <lineage>
        <taxon>Bacteria</taxon>
        <taxon>Bacillati</taxon>
        <taxon>Actinomycetota</taxon>
        <taxon>Actinomycetes</taxon>
        <taxon>Kitasatosporales</taxon>
        <taxon>Streptomycetaceae</taxon>
        <taxon>Streptomyces</taxon>
    </lineage>
</organism>
<evidence type="ECO:0000313" key="4">
    <source>
        <dbReference type="Proteomes" id="UP001501009"/>
    </source>
</evidence>
<dbReference type="Gene3D" id="3.30.1330.120">
    <property type="entry name" value="2-methylcitrate dehydratase PrpD"/>
    <property type="match status" value="1"/>
</dbReference>
<evidence type="ECO:0000259" key="2">
    <source>
        <dbReference type="Pfam" id="PF03972"/>
    </source>
</evidence>
<reference evidence="4" key="1">
    <citation type="journal article" date="2019" name="Int. J. Syst. Evol. Microbiol.">
        <title>The Global Catalogue of Microorganisms (GCM) 10K type strain sequencing project: providing services to taxonomists for standard genome sequencing and annotation.</title>
        <authorList>
            <consortium name="The Broad Institute Genomics Platform"/>
            <consortium name="The Broad Institute Genome Sequencing Center for Infectious Disease"/>
            <person name="Wu L."/>
            <person name="Ma J."/>
        </authorList>
    </citation>
    <scope>NUCLEOTIDE SEQUENCE [LARGE SCALE GENOMIC DNA]</scope>
    <source>
        <strain evidence="4">JCM 17138</strain>
    </source>
</reference>
<dbReference type="PANTHER" id="PTHR16943:SF8">
    <property type="entry name" value="2-METHYLCITRATE DEHYDRATASE"/>
    <property type="match status" value="1"/>
</dbReference>
<comment type="caution">
    <text evidence="3">The sequence shown here is derived from an EMBL/GenBank/DDBJ whole genome shotgun (WGS) entry which is preliminary data.</text>
</comment>
<dbReference type="PANTHER" id="PTHR16943">
    <property type="entry name" value="2-METHYLCITRATE DEHYDRATASE-RELATED"/>
    <property type="match status" value="1"/>
</dbReference>
<dbReference type="Pfam" id="PF03972">
    <property type="entry name" value="MmgE_PrpD_N"/>
    <property type="match status" value="1"/>
</dbReference>
<name>A0ABP7I5Y8_9ACTN</name>